<feature type="signal peptide" evidence="1">
    <location>
        <begin position="1"/>
        <end position="27"/>
    </location>
</feature>
<protein>
    <submittedName>
        <fullName evidence="2">Uncharacterized protein</fullName>
    </submittedName>
</protein>
<keyword evidence="3" id="KW-1185">Reference proteome</keyword>
<dbReference type="Proteomes" id="UP001236369">
    <property type="component" value="Unassembled WGS sequence"/>
</dbReference>
<evidence type="ECO:0000313" key="3">
    <source>
        <dbReference type="Proteomes" id="UP001236369"/>
    </source>
</evidence>
<dbReference type="EMBL" id="JAUSVV010000021">
    <property type="protein sequence ID" value="MDQ0445148.1"/>
    <property type="molecule type" value="Genomic_DNA"/>
</dbReference>
<evidence type="ECO:0000313" key="2">
    <source>
        <dbReference type="EMBL" id="MDQ0445148.1"/>
    </source>
</evidence>
<feature type="chain" id="PRO_5046549603" evidence="1">
    <location>
        <begin position="28"/>
        <end position="159"/>
    </location>
</feature>
<proteinExistence type="predicted"/>
<organism evidence="2 3">
    <name type="scientific">Methylobacterium persicinum</name>
    <dbReference type="NCBI Taxonomy" id="374426"/>
    <lineage>
        <taxon>Bacteria</taxon>
        <taxon>Pseudomonadati</taxon>
        <taxon>Pseudomonadota</taxon>
        <taxon>Alphaproteobacteria</taxon>
        <taxon>Hyphomicrobiales</taxon>
        <taxon>Methylobacteriaceae</taxon>
        <taxon>Methylobacterium</taxon>
    </lineage>
</organism>
<sequence>MRKRQIPTITSLALALVAAVSPMAAQAKVKGPFVPVTEWFAHDLKLGCINTNADRIPCPLTVDDNFRLYKSSDSETALVIIEYLPDATGNAGATAGAVVKLSPATGTWQIVKRAYDLGGQEPEHVKFDRDSVSLVLKTFRPTDGRCCPSGHKTIKIPIS</sequence>
<gene>
    <name evidence="2" type="ORF">QO016_004675</name>
</gene>
<comment type="caution">
    <text evidence="2">The sequence shown here is derived from an EMBL/GenBank/DDBJ whole genome shotgun (WGS) entry which is preliminary data.</text>
</comment>
<dbReference type="RefSeq" id="WP_238249525.1">
    <property type="nucleotide sequence ID" value="NZ_BPQX01000032.1"/>
</dbReference>
<evidence type="ECO:0000256" key="1">
    <source>
        <dbReference type="SAM" id="SignalP"/>
    </source>
</evidence>
<keyword evidence="1" id="KW-0732">Signal</keyword>
<reference evidence="2 3" key="1">
    <citation type="submission" date="2023-07" db="EMBL/GenBank/DDBJ databases">
        <title>Genomic Encyclopedia of Type Strains, Phase IV (KMG-IV): sequencing the most valuable type-strain genomes for metagenomic binning, comparative biology and taxonomic classification.</title>
        <authorList>
            <person name="Goeker M."/>
        </authorList>
    </citation>
    <scope>NUCLEOTIDE SEQUENCE [LARGE SCALE GENOMIC DNA]</scope>
    <source>
        <strain evidence="2 3">DSM 19562</strain>
    </source>
</reference>
<name>A0ABU0HS39_9HYPH</name>
<accession>A0ABU0HS39</accession>